<evidence type="ECO:0000256" key="1">
    <source>
        <dbReference type="ARBA" id="ARBA00004496"/>
    </source>
</evidence>
<dbReference type="GO" id="GO:0140662">
    <property type="term" value="F:ATP-dependent protein folding chaperone"/>
    <property type="evidence" value="ECO:0007669"/>
    <property type="project" value="InterPro"/>
</dbReference>
<dbReference type="GO" id="GO:0016887">
    <property type="term" value="F:ATP hydrolysis activity"/>
    <property type="evidence" value="ECO:0007669"/>
    <property type="project" value="InterPro"/>
</dbReference>
<dbReference type="InterPro" id="IPR017998">
    <property type="entry name" value="Chaperone_TCP-1"/>
</dbReference>
<dbReference type="GO" id="GO:0005524">
    <property type="term" value="F:ATP binding"/>
    <property type="evidence" value="ECO:0007669"/>
    <property type="project" value="UniProtKB-KW"/>
</dbReference>
<evidence type="ECO:0000256" key="5">
    <source>
        <dbReference type="ARBA" id="ARBA00022741"/>
    </source>
</evidence>
<dbReference type="AlphaFoldDB" id="A0AAD8EMI9"/>
<organism evidence="10 11">
    <name type="scientific">Diploptera punctata</name>
    <name type="common">Pacific beetle cockroach</name>
    <dbReference type="NCBI Taxonomy" id="6984"/>
    <lineage>
        <taxon>Eukaryota</taxon>
        <taxon>Metazoa</taxon>
        <taxon>Ecdysozoa</taxon>
        <taxon>Arthropoda</taxon>
        <taxon>Hexapoda</taxon>
        <taxon>Insecta</taxon>
        <taxon>Pterygota</taxon>
        <taxon>Neoptera</taxon>
        <taxon>Polyneoptera</taxon>
        <taxon>Dictyoptera</taxon>
        <taxon>Blattodea</taxon>
        <taxon>Blaberoidea</taxon>
        <taxon>Blaberidae</taxon>
        <taxon>Diplopterinae</taxon>
        <taxon>Diploptera</taxon>
    </lineage>
</organism>
<evidence type="ECO:0000256" key="7">
    <source>
        <dbReference type="ARBA" id="ARBA00023186"/>
    </source>
</evidence>
<keyword evidence="11" id="KW-1185">Reference proteome</keyword>
<evidence type="ECO:0000256" key="8">
    <source>
        <dbReference type="ARBA" id="ARBA00030049"/>
    </source>
</evidence>
<evidence type="ECO:0000256" key="6">
    <source>
        <dbReference type="ARBA" id="ARBA00022840"/>
    </source>
</evidence>
<dbReference type="InterPro" id="IPR002423">
    <property type="entry name" value="Cpn60/GroEL/TCP-1"/>
</dbReference>
<dbReference type="Gene3D" id="3.50.7.10">
    <property type="entry name" value="GroEL"/>
    <property type="match status" value="2"/>
</dbReference>
<evidence type="ECO:0000256" key="9">
    <source>
        <dbReference type="RuleBase" id="RU004187"/>
    </source>
</evidence>
<dbReference type="InterPro" id="IPR027413">
    <property type="entry name" value="GROEL-like_equatorial_sf"/>
</dbReference>
<keyword evidence="6 9" id="KW-0067">ATP-binding</keyword>
<protein>
    <recommendedName>
        <fullName evidence="3">T-complex protein 1 subunit alpha</fullName>
    </recommendedName>
    <alternativeName>
        <fullName evidence="8">CCT-alpha</fullName>
    </alternativeName>
</protein>
<evidence type="ECO:0000313" key="10">
    <source>
        <dbReference type="EMBL" id="KAJ9596230.1"/>
    </source>
</evidence>
<evidence type="ECO:0000256" key="2">
    <source>
        <dbReference type="ARBA" id="ARBA00008020"/>
    </source>
</evidence>
<dbReference type="InterPro" id="IPR027410">
    <property type="entry name" value="TCP-1-like_intermed_sf"/>
</dbReference>
<dbReference type="PANTHER" id="PTHR11353">
    <property type="entry name" value="CHAPERONIN"/>
    <property type="match status" value="1"/>
</dbReference>
<comment type="similarity">
    <text evidence="2 9">Belongs to the TCP-1 chaperonin family.</text>
</comment>
<dbReference type="PROSITE" id="PS00751">
    <property type="entry name" value="TCP1_2"/>
    <property type="match status" value="1"/>
</dbReference>
<dbReference type="Gene3D" id="1.10.560.10">
    <property type="entry name" value="GroEL-like equatorial domain"/>
    <property type="match status" value="2"/>
</dbReference>
<dbReference type="Pfam" id="PF00118">
    <property type="entry name" value="Cpn60_TCP1"/>
    <property type="match status" value="2"/>
</dbReference>
<comment type="subcellular location">
    <subcellularLocation>
        <location evidence="1">Cytoplasm</location>
    </subcellularLocation>
</comment>
<dbReference type="PRINTS" id="PR00304">
    <property type="entry name" value="TCOMPLEXTCP1"/>
</dbReference>
<sequence length="424" mass="46090">SSLGTAEISIKRMMAACSIANIVKSSLGPVGLDKMLVDDIGDVTVTNDGATILRLLEVEHPAARVLVELAQLQDDEVGDGTTSVVIVAAELLKNADELVKQKIHPTSIISGYRLACKEACKYIQEHLTINVDELGRECLVNAAKTSMSSKLIGADADFFSNMVVDAAQAIKIGDGKGGSLYPIKAVNILKAHGRSARESVLVQGYALNCTVASQAMPKKIVNAKVACLDFSLQKAKMKLGVQVLVTDPEKLEAIRQRESDITRREYRRSWLQEQTLSFVLVELMTFCLKGSAVKHGDDSFDASIMLARLVRWCRKLCATMKLILIKNPKHRSASSIILRGPNDFYCDEMERSVHDALCVVKRVLESKSVVAGGGSVEAALSIYLENFATSLSSREQLAIAEFARSLLVIPKTLAVHASSGWQQT</sequence>
<comment type="caution">
    <text evidence="10">The sequence shown here is derived from an EMBL/GenBank/DDBJ whole genome shotgun (WGS) entry which is preliminary data.</text>
</comment>
<dbReference type="GO" id="GO:0005737">
    <property type="term" value="C:cytoplasm"/>
    <property type="evidence" value="ECO:0007669"/>
    <property type="project" value="UniProtKB-SubCell"/>
</dbReference>
<dbReference type="InterPro" id="IPR027409">
    <property type="entry name" value="GroEL-like_apical_dom_sf"/>
</dbReference>
<dbReference type="SUPFAM" id="SSF48592">
    <property type="entry name" value="GroEL equatorial domain-like"/>
    <property type="match status" value="1"/>
</dbReference>
<reference evidence="10" key="2">
    <citation type="submission" date="2023-05" db="EMBL/GenBank/DDBJ databases">
        <authorList>
            <person name="Fouks B."/>
        </authorList>
    </citation>
    <scope>NUCLEOTIDE SEQUENCE</scope>
    <source>
        <strain evidence="10">Stay&amp;Tobe</strain>
        <tissue evidence="10">Testes</tissue>
    </source>
</reference>
<keyword evidence="4" id="KW-0963">Cytoplasm</keyword>
<keyword evidence="5 9" id="KW-0547">Nucleotide-binding</keyword>
<feature type="non-terminal residue" evidence="10">
    <location>
        <position position="424"/>
    </location>
</feature>
<proteinExistence type="inferred from homology"/>
<evidence type="ECO:0000313" key="11">
    <source>
        <dbReference type="Proteomes" id="UP001233999"/>
    </source>
</evidence>
<dbReference type="Proteomes" id="UP001233999">
    <property type="component" value="Unassembled WGS sequence"/>
</dbReference>
<reference evidence="10" key="1">
    <citation type="journal article" date="2023" name="IScience">
        <title>Live-bearing cockroach genome reveals convergent evolutionary mechanisms linked to viviparity in insects and beyond.</title>
        <authorList>
            <person name="Fouks B."/>
            <person name="Harrison M.C."/>
            <person name="Mikhailova A.A."/>
            <person name="Marchal E."/>
            <person name="English S."/>
            <person name="Carruthers M."/>
            <person name="Jennings E.C."/>
            <person name="Chiamaka E.L."/>
            <person name="Frigard R.A."/>
            <person name="Pippel M."/>
            <person name="Attardo G.M."/>
            <person name="Benoit J.B."/>
            <person name="Bornberg-Bauer E."/>
            <person name="Tobe S.S."/>
        </authorList>
    </citation>
    <scope>NUCLEOTIDE SEQUENCE</scope>
    <source>
        <strain evidence="10">Stay&amp;Tobe</strain>
    </source>
</reference>
<evidence type="ECO:0000256" key="3">
    <source>
        <dbReference type="ARBA" id="ARBA00014424"/>
    </source>
</evidence>
<dbReference type="SUPFAM" id="SSF54849">
    <property type="entry name" value="GroEL-intermediate domain like"/>
    <property type="match status" value="1"/>
</dbReference>
<accession>A0AAD8EMI9</accession>
<gene>
    <name evidence="10" type="ORF">L9F63_027147</name>
</gene>
<name>A0AAD8EMI9_DIPPU</name>
<dbReference type="FunFam" id="1.10.560.10:FF:000070">
    <property type="entry name" value="Uncharacterized protein"/>
    <property type="match status" value="1"/>
</dbReference>
<keyword evidence="7 9" id="KW-0143">Chaperone</keyword>
<dbReference type="Gene3D" id="3.30.260.10">
    <property type="entry name" value="TCP-1-like chaperonin intermediate domain"/>
    <property type="match status" value="2"/>
</dbReference>
<dbReference type="SUPFAM" id="SSF52029">
    <property type="entry name" value="GroEL apical domain-like"/>
    <property type="match status" value="1"/>
</dbReference>
<evidence type="ECO:0000256" key="4">
    <source>
        <dbReference type="ARBA" id="ARBA00022490"/>
    </source>
</evidence>
<dbReference type="PROSITE" id="PS00750">
    <property type="entry name" value="TCP1_1"/>
    <property type="match status" value="1"/>
</dbReference>
<dbReference type="EMBL" id="JASPKZ010002102">
    <property type="protein sequence ID" value="KAJ9596230.1"/>
    <property type="molecule type" value="Genomic_DNA"/>
</dbReference>
<dbReference type="GO" id="GO:0051082">
    <property type="term" value="F:unfolded protein binding"/>
    <property type="evidence" value="ECO:0007669"/>
    <property type="project" value="InterPro"/>
</dbReference>
<dbReference type="PROSITE" id="PS00995">
    <property type="entry name" value="TCP1_3"/>
    <property type="match status" value="1"/>
</dbReference>
<dbReference type="InterPro" id="IPR002194">
    <property type="entry name" value="Chaperonin_TCP-1_CS"/>
</dbReference>